<dbReference type="Proteomes" id="UP000664701">
    <property type="component" value="Chromosome"/>
</dbReference>
<sequence length="261" mass="28585">MNDTVFQNASGLSRKGQLSNAQDMLRLTLQAVGSEQIVKIWGAKKYSVTIKGETPRTIKVKTTVTNPALENAYLLLGGKSGTLGAAVNNASILAQVKDGTFTFVSIVMKSSTTTSRYEDTKKLLDVILKKMENPHYIPTETFTAVSLAGVLLPNNPLFWTNLDKLPTYSYYGLNESQLLQQASLTKLMTSLIILENISNIYETFTIQSSDLVGGSGPKMYDGDQINFIDALYFMLLPSSNITAKAIGRVIGHKIIQARGYI</sequence>
<evidence type="ECO:0000313" key="2">
    <source>
        <dbReference type="EMBL" id="WYJ77343.1"/>
    </source>
</evidence>
<organism evidence="2 3">
    <name type="scientific">Candidatus Enterococcus lowellii</name>
    <dbReference type="NCBI Taxonomy" id="2230877"/>
    <lineage>
        <taxon>Bacteria</taxon>
        <taxon>Bacillati</taxon>
        <taxon>Bacillota</taxon>
        <taxon>Bacilli</taxon>
        <taxon>Lactobacillales</taxon>
        <taxon>Enterococcaceae</taxon>
        <taxon>Enterococcus</taxon>
    </lineage>
</organism>
<dbReference type="InterPro" id="IPR012338">
    <property type="entry name" value="Beta-lactam/transpept-like"/>
</dbReference>
<dbReference type="EMBL" id="CP147251">
    <property type="protein sequence ID" value="WYJ77343.1"/>
    <property type="molecule type" value="Genomic_DNA"/>
</dbReference>
<evidence type="ECO:0000313" key="3">
    <source>
        <dbReference type="Proteomes" id="UP000664701"/>
    </source>
</evidence>
<feature type="domain" description="Peptidase S11 D-alanyl-D-alanine carboxypeptidase A N-terminal" evidence="1">
    <location>
        <begin position="1"/>
        <end position="111"/>
    </location>
</feature>
<dbReference type="RefSeq" id="WP_243430437.1">
    <property type="nucleotide sequence ID" value="NZ_CP147251.1"/>
</dbReference>
<name>A0ABZ2SP75_9ENTE</name>
<evidence type="ECO:0000259" key="1">
    <source>
        <dbReference type="Pfam" id="PF00768"/>
    </source>
</evidence>
<dbReference type="InterPro" id="IPR001967">
    <property type="entry name" value="Peptidase_S11_N"/>
</dbReference>
<dbReference type="SUPFAM" id="SSF56601">
    <property type="entry name" value="beta-lactamase/transpeptidase-like"/>
    <property type="match status" value="2"/>
</dbReference>
<keyword evidence="3" id="KW-1185">Reference proteome</keyword>
<protein>
    <recommendedName>
        <fullName evidence="1">Peptidase S11 D-alanyl-D-alanine carboxypeptidase A N-terminal domain-containing protein</fullName>
    </recommendedName>
</protein>
<proteinExistence type="predicted"/>
<accession>A0ABZ2SP75</accession>
<reference evidence="2 3" key="1">
    <citation type="submission" date="2024-03" db="EMBL/GenBank/DDBJ databases">
        <title>The Genome Sequence of Enterococcus sp. DIV2402.</title>
        <authorList>
            <consortium name="The Broad Institute Genomics Platform"/>
            <consortium name="The Broad Institute Microbial Omics Core"/>
            <consortium name="The Broad Institute Genomic Center for Infectious Diseases"/>
            <person name="Earl A."/>
            <person name="Manson A."/>
            <person name="Gilmore M."/>
            <person name="Schwartman J."/>
            <person name="Shea T."/>
            <person name="Abouelleil A."/>
            <person name="Cao P."/>
            <person name="Chapman S."/>
            <person name="Cusick C."/>
            <person name="Young S."/>
            <person name="Neafsey D."/>
            <person name="Nusbaum C."/>
            <person name="Birren B."/>
        </authorList>
    </citation>
    <scope>NUCLEOTIDE SEQUENCE [LARGE SCALE GENOMIC DNA]</scope>
    <source>
        <strain evidence="2 3">DIV2402</strain>
    </source>
</reference>
<gene>
    <name evidence="2" type="ORF">DOK78_001981</name>
</gene>
<dbReference type="Pfam" id="PF00768">
    <property type="entry name" value="Peptidase_S11"/>
    <property type="match status" value="1"/>
</dbReference>
<dbReference type="Gene3D" id="3.40.710.10">
    <property type="entry name" value="DD-peptidase/beta-lactamase superfamily"/>
    <property type="match status" value="2"/>
</dbReference>